<feature type="chain" id="PRO_5046276630" evidence="5">
    <location>
        <begin position="26"/>
        <end position="509"/>
    </location>
</feature>
<dbReference type="Proteomes" id="UP001378956">
    <property type="component" value="Unassembled WGS sequence"/>
</dbReference>
<comment type="similarity">
    <text evidence="1 4">Belongs to the glycosyl hydrolase 43 family.</text>
</comment>
<reference evidence="7 8" key="1">
    <citation type="submission" date="2024-03" db="EMBL/GenBank/DDBJ databases">
        <title>Sequence of Lycoming College Course Isolates.</title>
        <authorList>
            <person name="Plotts O."/>
            <person name="Newman J."/>
        </authorList>
    </citation>
    <scope>NUCLEOTIDE SEQUENCE [LARGE SCALE GENOMIC DNA]</scope>
    <source>
        <strain evidence="7 8">CJB-3</strain>
    </source>
</reference>
<dbReference type="EMBL" id="JBBEUB010000009">
    <property type="protein sequence ID" value="MEJ2904992.1"/>
    <property type="molecule type" value="Genomic_DNA"/>
</dbReference>
<evidence type="ECO:0000313" key="8">
    <source>
        <dbReference type="Proteomes" id="UP001378956"/>
    </source>
</evidence>
<dbReference type="PANTHER" id="PTHR42812:SF5">
    <property type="entry name" value="ENDO-ARABINASE"/>
    <property type="match status" value="1"/>
</dbReference>
<dbReference type="Pfam" id="PF04616">
    <property type="entry name" value="Glyco_hydro_43"/>
    <property type="match status" value="1"/>
</dbReference>
<dbReference type="Gene3D" id="2.60.120.200">
    <property type="match status" value="1"/>
</dbReference>
<dbReference type="SUPFAM" id="SSF75005">
    <property type="entry name" value="Arabinanase/levansucrase/invertase"/>
    <property type="match status" value="1"/>
</dbReference>
<protein>
    <submittedName>
        <fullName evidence="7">Glycoside hydrolase family 43 protein</fullName>
    </submittedName>
</protein>
<accession>A0ABU8NRW4</accession>
<keyword evidence="3 4" id="KW-0326">Glycosidase</keyword>
<keyword evidence="5" id="KW-0732">Signal</keyword>
<feature type="signal peptide" evidence="5">
    <location>
        <begin position="1"/>
        <end position="25"/>
    </location>
</feature>
<proteinExistence type="inferred from homology"/>
<comment type="caution">
    <text evidence="7">The sequence shown here is derived from an EMBL/GenBank/DDBJ whole genome shotgun (WGS) entry which is preliminary data.</text>
</comment>
<dbReference type="InterPro" id="IPR006710">
    <property type="entry name" value="Glyco_hydro_43"/>
</dbReference>
<dbReference type="InterPro" id="IPR041542">
    <property type="entry name" value="GH43_C2"/>
</dbReference>
<evidence type="ECO:0000259" key="6">
    <source>
        <dbReference type="Pfam" id="PF17851"/>
    </source>
</evidence>
<dbReference type="Pfam" id="PF17851">
    <property type="entry name" value="GH43_C2"/>
    <property type="match status" value="1"/>
</dbReference>
<name>A0ABU8NRW4_9SPHI</name>
<evidence type="ECO:0000256" key="3">
    <source>
        <dbReference type="ARBA" id="ARBA00023295"/>
    </source>
</evidence>
<dbReference type="PANTHER" id="PTHR42812">
    <property type="entry name" value="BETA-XYLOSIDASE"/>
    <property type="match status" value="1"/>
</dbReference>
<evidence type="ECO:0000256" key="5">
    <source>
        <dbReference type="SAM" id="SignalP"/>
    </source>
</evidence>
<dbReference type="RefSeq" id="WP_337717458.1">
    <property type="nucleotide sequence ID" value="NZ_JBBEUB010000009.1"/>
</dbReference>
<gene>
    <name evidence="7" type="ORF">WAE58_21280</name>
</gene>
<dbReference type="Gene3D" id="2.115.10.20">
    <property type="entry name" value="Glycosyl hydrolase domain, family 43"/>
    <property type="match status" value="1"/>
</dbReference>
<sequence length="509" mass="58050">MRLLFKYLLFLAVIQFTAVVQPLFAQEITAVIPGDFADPSIIRKGNEYYSIGTSSEWGPHFPIFKSTNLKTWKQTGYVFKQAPDWANASFWAPEYYYHNKTYFIYYTARRKKDGVSCIGVATSKYPDKDFKDHGIIIEYGKEAIDAFVFNDKGQLYITWKAYGLDGRPIEILGSKLANDGLSLIGDAFTMMKDEKGIGLEGQSFLKKDDYYYMFYSVGNCCGSKCDYNVRVARSKTFRGPYENHPKNPLLYENEWWKCSGHGTFVNSPDGKYYYIYHAYNKASSVFTGRQGMLAELTWSGKNEWPEFKELSPAPGNPSANNFKANFSTQNPSVEWQWDFRNSTPKLAQQKGNLYLSGNIKKENNAGIALTIRPAHLNYEMTTTVVNRNNALKGLVVYGDANAATGIGVVGNKVQFWMVKDNKETVLNIATIDNPETPIQLKMLVKPDFTCRVYWRQKSKDWKELSVDDKAYSIDFLPQWDRSPRPGLNFKGASTANAQFSSFELNYLEK</sequence>
<organism evidence="7 8">
    <name type="scientific">Pedobacter panaciterrae</name>
    <dbReference type="NCBI Taxonomy" id="363849"/>
    <lineage>
        <taxon>Bacteria</taxon>
        <taxon>Pseudomonadati</taxon>
        <taxon>Bacteroidota</taxon>
        <taxon>Sphingobacteriia</taxon>
        <taxon>Sphingobacteriales</taxon>
        <taxon>Sphingobacteriaceae</taxon>
        <taxon>Pedobacter</taxon>
    </lineage>
</organism>
<keyword evidence="2 4" id="KW-0378">Hydrolase</keyword>
<dbReference type="CDD" id="cd08999">
    <property type="entry name" value="GH43_ABN-like"/>
    <property type="match status" value="1"/>
</dbReference>
<feature type="domain" description="Beta-xylosidase C-terminal Concanavalin A-like" evidence="6">
    <location>
        <begin position="324"/>
        <end position="467"/>
    </location>
</feature>
<evidence type="ECO:0000313" key="7">
    <source>
        <dbReference type="EMBL" id="MEJ2904992.1"/>
    </source>
</evidence>
<evidence type="ECO:0000256" key="2">
    <source>
        <dbReference type="ARBA" id="ARBA00022801"/>
    </source>
</evidence>
<dbReference type="GO" id="GO:0016787">
    <property type="term" value="F:hydrolase activity"/>
    <property type="evidence" value="ECO:0007669"/>
    <property type="project" value="UniProtKB-KW"/>
</dbReference>
<evidence type="ECO:0000256" key="4">
    <source>
        <dbReference type="RuleBase" id="RU361187"/>
    </source>
</evidence>
<evidence type="ECO:0000256" key="1">
    <source>
        <dbReference type="ARBA" id="ARBA00009865"/>
    </source>
</evidence>
<keyword evidence="8" id="KW-1185">Reference proteome</keyword>
<dbReference type="InterPro" id="IPR023296">
    <property type="entry name" value="Glyco_hydro_beta-prop_sf"/>
</dbReference>
<dbReference type="InterPro" id="IPR051795">
    <property type="entry name" value="Glycosyl_Hydrlase_43"/>
</dbReference>